<evidence type="ECO:0000313" key="2">
    <source>
        <dbReference type="EMBL" id="OCT66412.1"/>
    </source>
</evidence>
<sequence length="86" mass="9644">MPHKTLALLCMKLIKADTSSLFAAVSKTVHTWIKILCTSMQCFTEDQNTFVFSVGSTRISISRRRIAKGGHRQRSSRFGDIGLIRS</sequence>
<dbReference type="Proteomes" id="UP000694892">
    <property type="component" value="Chromosome 8S"/>
</dbReference>
<evidence type="ECO:0008006" key="4">
    <source>
        <dbReference type="Google" id="ProtNLM"/>
    </source>
</evidence>
<dbReference type="EMBL" id="CM004481">
    <property type="protein sequence ID" value="OCT66412.1"/>
    <property type="molecule type" value="Genomic_DNA"/>
</dbReference>
<proteinExistence type="predicted"/>
<name>A0A974C4C1_XENLA</name>
<organism evidence="2 3">
    <name type="scientific">Xenopus laevis</name>
    <name type="common">African clawed frog</name>
    <dbReference type="NCBI Taxonomy" id="8355"/>
    <lineage>
        <taxon>Eukaryota</taxon>
        <taxon>Metazoa</taxon>
        <taxon>Chordata</taxon>
        <taxon>Craniata</taxon>
        <taxon>Vertebrata</taxon>
        <taxon>Euteleostomi</taxon>
        <taxon>Amphibia</taxon>
        <taxon>Batrachia</taxon>
        <taxon>Anura</taxon>
        <taxon>Pipoidea</taxon>
        <taxon>Pipidae</taxon>
        <taxon>Xenopodinae</taxon>
        <taxon>Xenopus</taxon>
        <taxon>Xenopus</taxon>
    </lineage>
</organism>
<protein>
    <recommendedName>
        <fullName evidence="4">Secreted protein</fullName>
    </recommendedName>
</protein>
<feature type="chain" id="PRO_5038075993" description="Secreted protein" evidence="1">
    <location>
        <begin position="19"/>
        <end position="86"/>
    </location>
</feature>
<keyword evidence="1" id="KW-0732">Signal</keyword>
<feature type="signal peptide" evidence="1">
    <location>
        <begin position="1"/>
        <end position="18"/>
    </location>
</feature>
<evidence type="ECO:0000256" key="1">
    <source>
        <dbReference type="SAM" id="SignalP"/>
    </source>
</evidence>
<dbReference type="AlphaFoldDB" id="A0A974C4C1"/>
<reference evidence="3" key="1">
    <citation type="journal article" date="2016" name="Nature">
        <title>Genome evolution in the allotetraploid frog Xenopus laevis.</title>
        <authorList>
            <person name="Session A.M."/>
            <person name="Uno Y."/>
            <person name="Kwon T."/>
            <person name="Chapman J.A."/>
            <person name="Toyoda A."/>
            <person name="Takahashi S."/>
            <person name="Fukui A."/>
            <person name="Hikosaka A."/>
            <person name="Suzuki A."/>
            <person name="Kondo M."/>
            <person name="van Heeringen S.J."/>
            <person name="Quigley I."/>
            <person name="Heinz S."/>
            <person name="Ogino H."/>
            <person name="Ochi H."/>
            <person name="Hellsten U."/>
            <person name="Lyons J.B."/>
            <person name="Simakov O."/>
            <person name="Putnam N."/>
            <person name="Stites J."/>
            <person name="Kuroki Y."/>
            <person name="Tanaka T."/>
            <person name="Michiue T."/>
            <person name="Watanabe M."/>
            <person name="Bogdanovic O."/>
            <person name="Lister R."/>
            <person name="Georgiou G."/>
            <person name="Paranjpe S.S."/>
            <person name="van Kruijsbergen I."/>
            <person name="Shu S."/>
            <person name="Carlson J."/>
            <person name="Kinoshita T."/>
            <person name="Ohta Y."/>
            <person name="Mawaribuchi S."/>
            <person name="Jenkins J."/>
            <person name="Grimwood J."/>
            <person name="Schmutz J."/>
            <person name="Mitros T."/>
            <person name="Mozaffari S.V."/>
            <person name="Suzuki Y."/>
            <person name="Haramoto Y."/>
            <person name="Yamamoto T.S."/>
            <person name="Takagi C."/>
            <person name="Heald R."/>
            <person name="Miller K."/>
            <person name="Haudenschild C."/>
            <person name="Kitzman J."/>
            <person name="Nakayama T."/>
            <person name="Izutsu Y."/>
            <person name="Robert J."/>
            <person name="Fortriede J."/>
            <person name="Burns K."/>
            <person name="Lotay V."/>
            <person name="Karimi K."/>
            <person name="Yasuoka Y."/>
            <person name="Dichmann D.S."/>
            <person name="Flajnik M.F."/>
            <person name="Houston D.W."/>
            <person name="Shendure J."/>
            <person name="DuPasquier L."/>
            <person name="Vize P.D."/>
            <person name="Zorn A.M."/>
            <person name="Ito M."/>
            <person name="Marcotte E.M."/>
            <person name="Wallingford J.B."/>
            <person name="Ito Y."/>
            <person name="Asashima M."/>
            <person name="Ueno N."/>
            <person name="Matsuda Y."/>
            <person name="Veenstra G.J."/>
            <person name="Fujiyama A."/>
            <person name="Harland R.M."/>
            <person name="Taira M."/>
            <person name="Rokhsar D.S."/>
        </authorList>
    </citation>
    <scope>NUCLEOTIDE SEQUENCE [LARGE SCALE GENOMIC DNA]</scope>
    <source>
        <strain evidence="3">J</strain>
    </source>
</reference>
<gene>
    <name evidence="2" type="ORF">XELAEV_18042662mg</name>
</gene>
<accession>A0A974C4C1</accession>
<evidence type="ECO:0000313" key="3">
    <source>
        <dbReference type="Proteomes" id="UP000694892"/>
    </source>
</evidence>